<organism evidence="8 9">
    <name type="scientific">Coturnix japonica</name>
    <name type="common">Japanese quail</name>
    <name type="synonym">Coturnix coturnix japonica</name>
    <dbReference type="NCBI Taxonomy" id="93934"/>
    <lineage>
        <taxon>Eukaryota</taxon>
        <taxon>Metazoa</taxon>
        <taxon>Chordata</taxon>
        <taxon>Craniata</taxon>
        <taxon>Vertebrata</taxon>
        <taxon>Euteleostomi</taxon>
        <taxon>Archelosauria</taxon>
        <taxon>Archosauria</taxon>
        <taxon>Dinosauria</taxon>
        <taxon>Saurischia</taxon>
        <taxon>Theropoda</taxon>
        <taxon>Coelurosauria</taxon>
        <taxon>Aves</taxon>
        <taxon>Neognathae</taxon>
        <taxon>Galloanserae</taxon>
        <taxon>Galliformes</taxon>
        <taxon>Phasianidae</taxon>
        <taxon>Perdicinae</taxon>
        <taxon>Coturnix</taxon>
    </lineage>
</organism>
<keyword evidence="9" id="KW-1185">Reference proteome</keyword>
<dbReference type="GO" id="GO:0006412">
    <property type="term" value="P:translation"/>
    <property type="evidence" value="ECO:0007669"/>
    <property type="project" value="InterPro"/>
</dbReference>
<dbReference type="InterPro" id="IPR036986">
    <property type="entry name" value="S4_RNA-bd_sf"/>
</dbReference>
<dbReference type="NCBIfam" id="TIGR01018">
    <property type="entry name" value="uS4_arch"/>
    <property type="match status" value="1"/>
</dbReference>
<dbReference type="InterPro" id="IPR022801">
    <property type="entry name" value="Ribosomal_uS4"/>
</dbReference>
<evidence type="ECO:0000259" key="7">
    <source>
        <dbReference type="Pfam" id="PF01479"/>
    </source>
</evidence>
<evidence type="ECO:0000256" key="2">
    <source>
        <dbReference type="ARBA" id="ARBA00022730"/>
    </source>
</evidence>
<dbReference type="GeneTree" id="ENSGT00990000206961"/>
<feature type="domain" description="RNA-binding S4" evidence="7">
    <location>
        <begin position="50"/>
        <end position="81"/>
    </location>
</feature>
<proteinExistence type="inferred from homology"/>
<evidence type="ECO:0000256" key="1">
    <source>
        <dbReference type="ARBA" id="ARBA00007465"/>
    </source>
</evidence>
<name>A0A8C2SS02_COTJA</name>
<dbReference type="AlphaFoldDB" id="A0A8C2SS02"/>
<dbReference type="InterPro" id="IPR002942">
    <property type="entry name" value="S4_RNA-bd"/>
</dbReference>
<evidence type="ECO:0000256" key="5">
    <source>
        <dbReference type="ARBA" id="ARBA00023274"/>
    </source>
</evidence>
<keyword evidence="3" id="KW-0694">RNA-binding</keyword>
<dbReference type="InterPro" id="IPR018079">
    <property type="entry name" value="Ribosomal_uS4_CS"/>
</dbReference>
<dbReference type="InterPro" id="IPR005710">
    <property type="entry name" value="Ribosomal_uS4_euk/arc"/>
</dbReference>
<dbReference type="Proteomes" id="UP000694412">
    <property type="component" value="Unassembled WGS sequence"/>
</dbReference>
<evidence type="ECO:0000313" key="8">
    <source>
        <dbReference type="Ensembl" id="ENSCJPP00005001616.1"/>
    </source>
</evidence>
<sequence length="222" mass="25508">MSPSICPITICPTPIGNALLRRLVRIGVLDEGKMKLDYILGLKIEDFLERRLQTQVFKLGLAKSIHHARVLIRQRHIRYGGLYGPYGVLYGPIWGLILIWDHTLYGMRLLYGILHPPRQGAHTAETHKVYGPYGVLYGPYGVLYGIRPYMGSEPCMGSSIHHARVLIRQRHIRYMAIYSPIWDQTLYRYIGTPPIWDQTLYGMRFLYGILHPPRQGAHTAET</sequence>
<dbReference type="Pfam" id="PF01479">
    <property type="entry name" value="S4"/>
    <property type="match status" value="1"/>
</dbReference>
<dbReference type="PANTHER" id="PTHR11831:SF48">
    <property type="entry name" value="40S RIBOSOMAL PROTEIN S9"/>
    <property type="match status" value="1"/>
</dbReference>
<dbReference type="SUPFAM" id="SSF55174">
    <property type="entry name" value="Alpha-L RNA-binding motif"/>
    <property type="match status" value="1"/>
</dbReference>
<dbReference type="Gene3D" id="3.10.290.10">
    <property type="entry name" value="RNA-binding S4 domain"/>
    <property type="match status" value="1"/>
</dbReference>
<dbReference type="GO" id="GO:0042274">
    <property type="term" value="P:ribosomal small subunit biogenesis"/>
    <property type="evidence" value="ECO:0007669"/>
    <property type="project" value="TreeGrafter"/>
</dbReference>
<dbReference type="CDD" id="cd00165">
    <property type="entry name" value="S4"/>
    <property type="match status" value="1"/>
</dbReference>
<dbReference type="GO" id="GO:0019843">
    <property type="term" value="F:rRNA binding"/>
    <property type="evidence" value="ECO:0007669"/>
    <property type="project" value="UniProtKB-KW"/>
</dbReference>
<dbReference type="GO" id="GO:0003735">
    <property type="term" value="F:structural constituent of ribosome"/>
    <property type="evidence" value="ECO:0007669"/>
    <property type="project" value="InterPro"/>
</dbReference>
<keyword evidence="4" id="KW-0689">Ribosomal protein</keyword>
<dbReference type="PROSITE" id="PS00632">
    <property type="entry name" value="RIBOSOMAL_S4"/>
    <property type="match status" value="1"/>
</dbReference>
<evidence type="ECO:0000313" key="9">
    <source>
        <dbReference type="Proteomes" id="UP000694412"/>
    </source>
</evidence>
<dbReference type="PANTHER" id="PTHR11831">
    <property type="entry name" value="30S 40S RIBOSOMAL PROTEIN"/>
    <property type="match status" value="1"/>
</dbReference>
<evidence type="ECO:0000256" key="4">
    <source>
        <dbReference type="ARBA" id="ARBA00022980"/>
    </source>
</evidence>
<dbReference type="Ensembl" id="ENSCJPT00005002721.1">
    <property type="protein sequence ID" value="ENSCJPP00005001616.1"/>
    <property type="gene ID" value="ENSCJPG00005001657.1"/>
</dbReference>
<reference evidence="8" key="1">
    <citation type="submission" date="2025-08" db="UniProtKB">
        <authorList>
            <consortium name="Ensembl"/>
        </authorList>
    </citation>
    <scope>IDENTIFICATION</scope>
</reference>
<dbReference type="FunFam" id="3.10.290.10:FF:000018">
    <property type="entry name" value="40S ribosomal protein S9"/>
    <property type="match status" value="1"/>
</dbReference>
<dbReference type="GO" id="GO:0022627">
    <property type="term" value="C:cytosolic small ribosomal subunit"/>
    <property type="evidence" value="ECO:0007669"/>
    <property type="project" value="TreeGrafter"/>
</dbReference>
<accession>A0A8C2SS02</accession>
<reference evidence="8" key="2">
    <citation type="submission" date="2025-09" db="UniProtKB">
        <authorList>
            <consortium name="Ensembl"/>
        </authorList>
    </citation>
    <scope>IDENTIFICATION</scope>
</reference>
<evidence type="ECO:0000256" key="3">
    <source>
        <dbReference type="ARBA" id="ARBA00022884"/>
    </source>
</evidence>
<keyword evidence="2" id="KW-0699">rRNA-binding</keyword>
<protein>
    <recommendedName>
        <fullName evidence="6">Small ribosomal subunit protein uS4</fullName>
    </recommendedName>
</protein>
<keyword evidence="5" id="KW-0687">Ribonucleoprotein</keyword>
<comment type="similarity">
    <text evidence="1">Belongs to the universal ribosomal protein uS4 family.</text>
</comment>
<evidence type="ECO:0000256" key="6">
    <source>
        <dbReference type="ARBA" id="ARBA00035254"/>
    </source>
</evidence>